<dbReference type="PANTHER" id="PTHR11157">
    <property type="entry name" value="FATTY ACID ACYL TRANSFERASE-RELATED"/>
    <property type="match status" value="1"/>
</dbReference>
<keyword evidence="7 10" id="KW-0443">Lipid metabolism</keyword>
<dbReference type="GO" id="GO:0019367">
    <property type="term" value="P:fatty acid elongation, saturated fatty acid"/>
    <property type="evidence" value="ECO:0007669"/>
    <property type="project" value="TreeGrafter"/>
</dbReference>
<evidence type="ECO:0000256" key="5">
    <source>
        <dbReference type="ARBA" id="ARBA00022832"/>
    </source>
</evidence>
<keyword evidence="13" id="KW-1185">Reference proteome</keyword>
<feature type="transmembrane region" description="Helical" evidence="10">
    <location>
        <begin position="285"/>
        <end position="306"/>
    </location>
</feature>
<accession>A0A395I9P9</accession>
<evidence type="ECO:0000256" key="10">
    <source>
        <dbReference type="RuleBase" id="RU361115"/>
    </source>
</evidence>
<evidence type="ECO:0000256" key="2">
    <source>
        <dbReference type="ARBA" id="ARBA00022516"/>
    </source>
</evidence>
<sequence length="548" mass="60443">MVDITVDGQSNPAVIRFGLPPASLLQFPPSELPTTLPAPLTSEPTWYQPFNIPPELYNQLLDVRVPITIASVYAVTVVLLNRVNKSRGYKPWGFSQTKLFKLFVILHNVFLAIYSAWTFAGMIRAFRNSWPSQNDPNYVAAVADTLCKINGPRGYGNAAVYDPSVERWTIRNPEYKLSETGVPDFTDVGRLWNEGLAFLGWIFYLSKFYEVLDTVIILAKGKKSSTLQTYHHAGAMMCMWAGIRYVAPPIWIFTLVNSGIHALMYTYYTITALRIRVPTVIKRSLTTMQITQFVIGSAMAASYLFISYTLPRSQAVAEAPLATAQVVAAEVAEEGLVPWIKKLAFRAAGAEGLAENVGVPDSPAAPAVQPHHVGPMVTCMDTTGQAFAIWLNVVYLLPLTYLFARFFVRSYLYRKEPGARQPTNIQAAEKAGLDALKGLSREIRKAVEVNGETSESTEDEALNRVQALRSHNKSQQKPAVENSPIRTRATTAKQKARAVSSDADSDQGFSTVPSKKGAKKTTKEDLQGPPVVVDAKDSNPFEVLDRSA</sequence>
<dbReference type="InterPro" id="IPR002076">
    <property type="entry name" value="ELO_fam"/>
</dbReference>
<feature type="compositionally biased region" description="Basic and acidic residues" evidence="11">
    <location>
        <begin position="534"/>
        <end position="548"/>
    </location>
</feature>
<feature type="transmembrane region" description="Helical" evidence="10">
    <location>
        <begin position="63"/>
        <end position="81"/>
    </location>
</feature>
<evidence type="ECO:0000313" key="12">
    <source>
        <dbReference type="EMBL" id="RAL16952.1"/>
    </source>
</evidence>
<keyword evidence="6 10" id="KW-1133">Transmembrane helix</keyword>
<evidence type="ECO:0000256" key="7">
    <source>
        <dbReference type="ARBA" id="ARBA00023098"/>
    </source>
</evidence>
<evidence type="ECO:0000256" key="3">
    <source>
        <dbReference type="ARBA" id="ARBA00022679"/>
    </source>
</evidence>
<gene>
    <name evidence="12" type="ORF">BO97DRAFT_430986</name>
</gene>
<dbReference type="RefSeq" id="XP_025556106.1">
    <property type="nucleotide sequence ID" value="XM_025697470.1"/>
</dbReference>
<dbReference type="VEuPathDB" id="FungiDB:BO97DRAFT_430986"/>
<dbReference type="Proteomes" id="UP000248961">
    <property type="component" value="Unassembled WGS sequence"/>
</dbReference>
<dbReference type="GO" id="GO:0009922">
    <property type="term" value="F:fatty acid elongase activity"/>
    <property type="evidence" value="ECO:0007669"/>
    <property type="project" value="InterPro"/>
</dbReference>
<dbReference type="OrthoDB" id="10259681at2759"/>
<dbReference type="AlphaFoldDB" id="A0A395I9P9"/>
<keyword evidence="4 10" id="KW-0812">Transmembrane</keyword>
<evidence type="ECO:0000256" key="11">
    <source>
        <dbReference type="SAM" id="MobiDB-lite"/>
    </source>
</evidence>
<feature type="transmembrane region" description="Helical" evidence="10">
    <location>
        <begin position="102"/>
        <end position="126"/>
    </location>
</feature>
<comment type="similarity">
    <text evidence="10">Belongs to the ELO family.</text>
</comment>
<dbReference type="GO" id="GO:0034626">
    <property type="term" value="P:fatty acid elongation, polyunsaturated fatty acid"/>
    <property type="evidence" value="ECO:0007669"/>
    <property type="project" value="TreeGrafter"/>
</dbReference>
<dbReference type="GO" id="GO:0042761">
    <property type="term" value="P:very long-chain fatty acid biosynthetic process"/>
    <property type="evidence" value="ECO:0007669"/>
    <property type="project" value="TreeGrafter"/>
</dbReference>
<reference evidence="12 13" key="1">
    <citation type="submission" date="2018-02" db="EMBL/GenBank/DDBJ databases">
        <title>The genomes of Aspergillus section Nigri reveals drivers in fungal speciation.</title>
        <authorList>
            <consortium name="DOE Joint Genome Institute"/>
            <person name="Vesth T.C."/>
            <person name="Nybo J."/>
            <person name="Theobald S."/>
            <person name="Brandl J."/>
            <person name="Frisvad J.C."/>
            <person name="Nielsen K.F."/>
            <person name="Lyhne E.K."/>
            <person name="Kogle M.E."/>
            <person name="Kuo A."/>
            <person name="Riley R."/>
            <person name="Clum A."/>
            <person name="Nolan M."/>
            <person name="Lipzen A."/>
            <person name="Salamov A."/>
            <person name="Henrissat B."/>
            <person name="Wiebenga A."/>
            <person name="De vries R.P."/>
            <person name="Grigoriev I.V."/>
            <person name="Mortensen U.H."/>
            <person name="Andersen M.R."/>
            <person name="Baker S.E."/>
        </authorList>
    </citation>
    <scope>NUCLEOTIDE SEQUENCE [LARGE SCALE GENOMIC DNA]</scope>
    <source>
        <strain evidence="12 13">CBS 101889</strain>
    </source>
</reference>
<dbReference type="GeneID" id="37201759"/>
<comment type="subcellular location">
    <subcellularLocation>
        <location evidence="1">Membrane</location>
        <topology evidence="1">Multi-pass membrane protein</topology>
    </subcellularLocation>
</comment>
<feature type="transmembrane region" description="Helical" evidence="10">
    <location>
        <begin position="387"/>
        <end position="408"/>
    </location>
</feature>
<dbReference type="STRING" id="1450537.A0A395I9P9"/>
<evidence type="ECO:0000313" key="13">
    <source>
        <dbReference type="Proteomes" id="UP000248961"/>
    </source>
</evidence>
<feature type="region of interest" description="Disordered" evidence="11">
    <location>
        <begin position="469"/>
        <end position="548"/>
    </location>
</feature>
<protein>
    <recommendedName>
        <fullName evidence="10">Elongation of fatty acids protein</fullName>
        <ecNumber evidence="10">2.3.1.-</ecNumber>
    </recommendedName>
</protein>
<feature type="transmembrane region" description="Helical" evidence="10">
    <location>
        <begin position="198"/>
        <end position="218"/>
    </location>
</feature>
<organism evidence="12 13">
    <name type="scientific">Aspergillus homomorphus (strain CBS 101889)</name>
    <dbReference type="NCBI Taxonomy" id="1450537"/>
    <lineage>
        <taxon>Eukaryota</taxon>
        <taxon>Fungi</taxon>
        <taxon>Dikarya</taxon>
        <taxon>Ascomycota</taxon>
        <taxon>Pezizomycotina</taxon>
        <taxon>Eurotiomycetes</taxon>
        <taxon>Eurotiomycetidae</taxon>
        <taxon>Eurotiales</taxon>
        <taxon>Aspergillaceae</taxon>
        <taxon>Aspergillus</taxon>
        <taxon>Aspergillus subgen. Circumdati</taxon>
    </lineage>
</organism>
<evidence type="ECO:0000256" key="1">
    <source>
        <dbReference type="ARBA" id="ARBA00004141"/>
    </source>
</evidence>
<dbReference type="GO" id="GO:0030148">
    <property type="term" value="P:sphingolipid biosynthetic process"/>
    <property type="evidence" value="ECO:0007669"/>
    <property type="project" value="TreeGrafter"/>
</dbReference>
<dbReference type="GO" id="GO:0005789">
    <property type="term" value="C:endoplasmic reticulum membrane"/>
    <property type="evidence" value="ECO:0007669"/>
    <property type="project" value="TreeGrafter"/>
</dbReference>
<keyword evidence="2 10" id="KW-0444">Lipid biosynthesis</keyword>
<keyword evidence="5 10" id="KW-0276">Fatty acid metabolism</keyword>
<dbReference type="GO" id="GO:0034625">
    <property type="term" value="P:fatty acid elongation, monounsaturated fatty acid"/>
    <property type="evidence" value="ECO:0007669"/>
    <property type="project" value="TreeGrafter"/>
</dbReference>
<keyword evidence="9 10" id="KW-0275">Fatty acid biosynthesis</keyword>
<dbReference type="EMBL" id="KZ824268">
    <property type="protein sequence ID" value="RAL16952.1"/>
    <property type="molecule type" value="Genomic_DNA"/>
</dbReference>
<evidence type="ECO:0000256" key="6">
    <source>
        <dbReference type="ARBA" id="ARBA00022989"/>
    </source>
</evidence>
<comment type="catalytic activity">
    <reaction evidence="10">
        <text>an acyl-CoA + malonyl-CoA + H(+) = a 3-oxoacyl-CoA + CO2 + CoA</text>
        <dbReference type="Rhea" id="RHEA:50252"/>
        <dbReference type="ChEBI" id="CHEBI:15378"/>
        <dbReference type="ChEBI" id="CHEBI:16526"/>
        <dbReference type="ChEBI" id="CHEBI:57287"/>
        <dbReference type="ChEBI" id="CHEBI:57384"/>
        <dbReference type="ChEBI" id="CHEBI:58342"/>
        <dbReference type="ChEBI" id="CHEBI:90726"/>
    </reaction>
    <physiologicalReaction direction="left-to-right" evidence="10">
        <dbReference type="Rhea" id="RHEA:50253"/>
    </physiologicalReaction>
</comment>
<dbReference type="PANTHER" id="PTHR11157:SF169">
    <property type="entry name" value="ELONGATION OF FATTY ACIDS PROTEIN"/>
    <property type="match status" value="1"/>
</dbReference>
<dbReference type="Pfam" id="PF01151">
    <property type="entry name" value="ELO"/>
    <property type="match status" value="1"/>
</dbReference>
<dbReference type="EC" id="2.3.1.-" evidence="10"/>
<evidence type="ECO:0000256" key="8">
    <source>
        <dbReference type="ARBA" id="ARBA00023136"/>
    </source>
</evidence>
<evidence type="ECO:0000256" key="9">
    <source>
        <dbReference type="ARBA" id="ARBA00023160"/>
    </source>
</evidence>
<evidence type="ECO:0000256" key="4">
    <source>
        <dbReference type="ARBA" id="ARBA00022692"/>
    </source>
</evidence>
<proteinExistence type="inferred from homology"/>
<keyword evidence="3 10" id="KW-0808">Transferase</keyword>
<name>A0A395I9P9_ASPHC</name>
<keyword evidence="8 10" id="KW-0472">Membrane</keyword>